<dbReference type="SUPFAM" id="SSF51717">
    <property type="entry name" value="Dihydropteroate synthetase-like"/>
    <property type="match status" value="1"/>
</dbReference>
<gene>
    <name evidence="6" type="primary">acsC</name>
    <name evidence="6" type="ORF">MmiHf6_01250</name>
</gene>
<evidence type="ECO:0000256" key="2">
    <source>
        <dbReference type="PIRSR" id="PIRSR000376-1"/>
    </source>
</evidence>
<dbReference type="Proteomes" id="UP001302978">
    <property type="component" value="Chromosome"/>
</dbReference>
<dbReference type="GO" id="GO:0015948">
    <property type="term" value="P:methanogenesis"/>
    <property type="evidence" value="ECO:0007669"/>
    <property type="project" value="UniProtKB-KW"/>
</dbReference>
<dbReference type="InterPro" id="IPR011005">
    <property type="entry name" value="Dihydropteroate_synth-like_sf"/>
</dbReference>
<dbReference type="InterPro" id="IPR016041">
    <property type="entry name" value="Ac-CoA_synth_d_su_TIM-brl"/>
</dbReference>
<dbReference type="AlphaFoldDB" id="A0AA96UYR1"/>
<accession>A0AA96UYR1</accession>
<keyword evidence="3" id="KW-0004">4Fe-4S</keyword>
<dbReference type="InterPro" id="IPR051069">
    <property type="entry name" value="ACDS_complex_subunit"/>
</dbReference>
<dbReference type="Gene3D" id="3.20.20.20">
    <property type="entry name" value="Dihydropteroate synthase-like"/>
    <property type="match status" value="1"/>
</dbReference>
<evidence type="ECO:0000259" key="5">
    <source>
        <dbReference type="Pfam" id="PF03599"/>
    </source>
</evidence>
<feature type="binding site" evidence="2">
    <location>
        <position position="396"/>
    </location>
    <ligand>
        <name>5-methoxybenzimidazolylcob(I)amide</name>
        <dbReference type="ChEBI" id="CHEBI:157765"/>
    </ligand>
</feature>
<feature type="binding site" evidence="2">
    <location>
        <begin position="420"/>
        <end position="423"/>
    </location>
    <ligand>
        <name>5-methoxybenzimidazolylcob(I)amide</name>
        <dbReference type="ChEBI" id="CHEBI:157765"/>
    </ligand>
</feature>
<sequence>MAKQVSPLDIYPLLPENCETLFGTSKMAVATQLAGKKMKVGDVKEIYENLPPEFAEKYEKLAALLSPLIREIEIGAGEKKVIIGGDDVMFRHTLSFYNKPPIAVDVWDTMSETELIERINKIQSFQKFYVGDFLYLDMIAVRSTSGNPETFGKTVEKIISHTDLPLILCTKNPEIMRAGLDAAGGKNPLMYACDTKNRKEMTKLALEFDVPIVISAGGNLDELKALSITLQKDGVSKIVIDPGTSSYGPEFKKTFQNFVKLRKAGLDGDKDLAFPLIALPIAARKSSRGSNRTNNSTNNSGSEADSNTEKLEKETLPSEIVADYHETIAASALTVRYADIMIIHGLEGHELLPIVHVTDMIYTDPRTPSSVEPKMYEIGNPDSTSPVLFTTNFALTYYTVESDLESAGFNGYVLAVNTGGLGVEAAVAGGQLTADVVKKDFEEAQFNFEDRTTHQTVVLPGLAARLQSDIEKSMNIAALVGPMDSGRLPKWLEENWPPKKEE</sequence>
<evidence type="ECO:0000256" key="3">
    <source>
        <dbReference type="PIRSR" id="PIRSR000376-2"/>
    </source>
</evidence>
<dbReference type="GO" id="GO:0008168">
    <property type="term" value="F:methyltransferase activity"/>
    <property type="evidence" value="ECO:0007669"/>
    <property type="project" value="InterPro"/>
</dbReference>
<keyword evidence="1" id="KW-0484">Methanogenesis</keyword>
<dbReference type="Gene3D" id="3.40.50.11600">
    <property type="match status" value="1"/>
</dbReference>
<dbReference type="EMBL" id="CP131059">
    <property type="protein sequence ID" value="WNY22840.1"/>
    <property type="molecule type" value="Genomic_DNA"/>
</dbReference>
<organism evidence="6 7">
    <name type="scientific">Methanimicrococcus hongohii</name>
    <dbReference type="NCBI Taxonomy" id="3028295"/>
    <lineage>
        <taxon>Archaea</taxon>
        <taxon>Methanobacteriati</taxon>
        <taxon>Methanobacteriota</taxon>
        <taxon>Stenosarchaea group</taxon>
        <taxon>Methanomicrobia</taxon>
        <taxon>Methanosarcinales</taxon>
        <taxon>Methanosarcinaceae</taxon>
        <taxon>Methanimicrococcus</taxon>
    </lineage>
</organism>
<name>A0AA96UYR1_9EURY</name>
<dbReference type="PANTHER" id="PTHR36214">
    <property type="match status" value="1"/>
</dbReference>
<dbReference type="PANTHER" id="PTHR36214:SF3">
    <property type="entry name" value="ACETYL-COA DECARBONYLASE_SYNTHASE COMPLEX SUBUNIT GAMMA"/>
    <property type="match status" value="1"/>
</dbReference>
<evidence type="ECO:0000256" key="4">
    <source>
        <dbReference type="SAM" id="MobiDB-lite"/>
    </source>
</evidence>
<dbReference type="GO" id="GO:0005506">
    <property type="term" value="F:iron ion binding"/>
    <property type="evidence" value="ECO:0007669"/>
    <property type="project" value="InterPro"/>
</dbReference>
<dbReference type="InterPro" id="IPR016218">
    <property type="entry name" value="AcylCoA_decarb/synth_gsu"/>
</dbReference>
<dbReference type="Pfam" id="PF03599">
    <property type="entry name" value="CdhD"/>
    <property type="match status" value="1"/>
</dbReference>
<evidence type="ECO:0000313" key="6">
    <source>
        <dbReference type="EMBL" id="WNY22840.1"/>
    </source>
</evidence>
<reference evidence="6 7" key="1">
    <citation type="submission" date="2023-07" db="EMBL/GenBank/DDBJ databases">
        <title>Closed genoem sequence of Methanomicrococcus sp. Hf6.</title>
        <authorList>
            <person name="Poehlein A."/>
            <person name="Protasov E."/>
            <person name="Platt K."/>
            <person name="Reeh H."/>
            <person name="Daniel R."/>
            <person name="Brune A."/>
        </authorList>
    </citation>
    <scope>NUCLEOTIDE SEQUENCE [LARGE SCALE GENOMIC DNA]</scope>
    <source>
        <strain evidence="6 7">Hf6</strain>
    </source>
</reference>
<feature type="compositionally biased region" description="Low complexity" evidence="4">
    <location>
        <begin position="285"/>
        <end position="302"/>
    </location>
</feature>
<dbReference type="PIRSF" id="PIRSF000376">
    <property type="entry name" value="AcCoA_decarb_gamma"/>
    <property type="match status" value="1"/>
</dbReference>
<dbReference type="GO" id="GO:0051539">
    <property type="term" value="F:4 iron, 4 sulfur cluster binding"/>
    <property type="evidence" value="ECO:0007669"/>
    <property type="project" value="UniProtKB-KW"/>
</dbReference>
<dbReference type="GeneID" id="85194557"/>
<protein>
    <submittedName>
        <fullName evidence="6">Corrinoid/iron-sulfur protein large subunit</fullName>
    </submittedName>
</protein>
<dbReference type="KEGG" id="mehf:MmiHf6_01250"/>
<dbReference type="RefSeq" id="WP_316557807.1">
    <property type="nucleotide sequence ID" value="NZ_CP131059.1"/>
</dbReference>
<feature type="region of interest" description="Disordered" evidence="4">
    <location>
        <begin position="285"/>
        <end position="312"/>
    </location>
</feature>
<keyword evidence="3" id="KW-0408">Iron</keyword>
<feature type="binding site" evidence="3">
    <location>
        <position position="18"/>
    </location>
    <ligand>
        <name>[4Fe-4S] cluster</name>
        <dbReference type="ChEBI" id="CHEBI:49883"/>
    </ligand>
</feature>
<keyword evidence="3" id="KW-0479">Metal-binding</keyword>
<feature type="binding site" evidence="2">
    <location>
        <position position="390"/>
    </location>
    <ligand>
        <name>5-methoxybenzimidazolylcob(I)amide</name>
        <dbReference type="ChEBI" id="CHEBI:157765"/>
    </ligand>
</feature>
<keyword evidence="3" id="KW-0411">Iron-sulfur</keyword>
<dbReference type="NCBIfam" id="NF003195">
    <property type="entry name" value="PRK04165.1"/>
    <property type="match status" value="1"/>
</dbReference>
<evidence type="ECO:0000313" key="7">
    <source>
        <dbReference type="Proteomes" id="UP001302978"/>
    </source>
</evidence>
<feature type="domain" description="CO dehydrogenase/acetyl-CoA synthase delta subunit TIM barrel" evidence="5">
    <location>
        <begin position="71"/>
        <end position="492"/>
    </location>
</feature>
<keyword evidence="7" id="KW-1185">Reference proteome</keyword>
<dbReference type="GO" id="GO:0046356">
    <property type="term" value="P:acetyl-CoA catabolic process"/>
    <property type="evidence" value="ECO:0007669"/>
    <property type="project" value="InterPro"/>
</dbReference>
<proteinExistence type="predicted"/>
<evidence type="ECO:0000256" key="1">
    <source>
        <dbReference type="ARBA" id="ARBA00022994"/>
    </source>
</evidence>
<feature type="binding site" evidence="2">
    <location>
        <position position="485"/>
    </location>
    <ligand>
        <name>5-methoxybenzimidazolylcob(I)amide</name>
        <dbReference type="ChEBI" id="CHEBI:157765"/>
    </ligand>
</feature>